<dbReference type="CDD" id="cd17249">
    <property type="entry name" value="RMtype1_S_EcoR124I-TRD2-CR2_like"/>
    <property type="match status" value="2"/>
</dbReference>
<dbReference type="InterPro" id="IPR052021">
    <property type="entry name" value="Type-I_RS_S_subunit"/>
</dbReference>
<comment type="similarity">
    <text evidence="1">Belongs to the type-I restriction system S methylase family.</text>
</comment>
<evidence type="ECO:0000256" key="3">
    <source>
        <dbReference type="ARBA" id="ARBA00023125"/>
    </source>
</evidence>
<accession>A0A1Y6E9B9</accession>
<dbReference type="Gene3D" id="1.10.287.1120">
    <property type="entry name" value="Bipartite methylase S protein"/>
    <property type="match status" value="1"/>
</dbReference>
<feature type="domain" description="Type I restriction modification DNA specificity" evidence="4">
    <location>
        <begin position="21"/>
        <end position="200"/>
    </location>
</feature>
<dbReference type="Gene3D" id="3.90.220.20">
    <property type="entry name" value="DNA methylase specificity domains"/>
    <property type="match status" value="2"/>
</dbReference>
<evidence type="ECO:0000313" key="5">
    <source>
        <dbReference type="EMBL" id="SMQ57831.1"/>
    </source>
</evidence>
<organism evidence="5 6">
    <name type="scientific">Sphingopyxis terrae subsp. ummariensis</name>
    <dbReference type="NCBI Taxonomy" id="429001"/>
    <lineage>
        <taxon>Bacteria</taxon>
        <taxon>Pseudomonadati</taxon>
        <taxon>Pseudomonadota</taxon>
        <taxon>Alphaproteobacteria</taxon>
        <taxon>Sphingomonadales</taxon>
        <taxon>Sphingomonadaceae</taxon>
        <taxon>Sphingopyxis</taxon>
    </lineage>
</organism>
<dbReference type="InterPro" id="IPR044946">
    <property type="entry name" value="Restrct_endonuc_typeI_TRD_sf"/>
</dbReference>
<keyword evidence="2" id="KW-0680">Restriction system</keyword>
<dbReference type="Pfam" id="PF01420">
    <property type="entry name" value="Methylase_S"/>
    <property type="match status" value="2"/>
</dbReference>
<evidence type="ECO:0000256" key="1">
    <source>
        <dbReference type="ARBA" id="ARBA00010923"/>
    </source>
</evidence>
<dbReference type="EMBL" id="FXWL01000001">
    <property type="protein sequence ID" value="SMQ57831.1"/>
    <property type="molecule type" value="Genomic_DNA"/>
</dbReference>
<dbReference type="SUPFAM" id="SSF116734">
    <property type="entry name" value="DNA methylase specificity domain"/>
    <property type="match status" value="2"/>
</dbReference>
<dbReference type="AlphaFoldDB" id="A0A1Y6E9B9"/>
<feature type="domain" description="Type I restriction modification DNA specificity" evidence="4">
    <location>
        <begin position="240"/>
        <end position="403"/>
    </location>
</feature>
<evidence type="ECO:0000256" key="2">
    <source>
        <dbReference type="ARBA" id="ARBA00022747"/>
    </source>
</evidence>
<keyword evidence="6" id="KW-1185">Reference proteome</keyword>
<gene>
    <name evidence="5" type="ORF">SAMN06295984_0007</name>
</gene>
<name>A0A1Y6E9B9_9SPHN</name>
<dbReference type="PANTHER" id="PTHR30408">
    <property type="entry name" value="TYPE-1 RESTRICTION ENZYME ECOKI SPECIFICITY PROTEIN"/>
    <property type="match status" value="1"/>
</dbReference>
<evidence type="ECO:0000259" key="4">
    <source>
        <dbReference type="Pfam" id="PF01420"/>
    </source>
</evidence>
<dbReference type="GeneID" id="303000094"/>
<reference evidence="6" key="1">
    <citation type="submission" date="2017-04" db="EMBL/GenBank/DDBJ databases">
        <authorList>
            <person name="Varghese N."/>
            <person name="Submissions S."/>
        </authorList>
    </citation>
    <scope>NUCLEOTIDE SEQUENCE [LARGE SCALE GENOMIC DNA]</scope>
    <source>
        <strain evidence="6">UI2</strain>
    </source>
</reference>
<dbReference type="RefSeq" id="WP_086455570.1">
    <property type="nucleotide sequence ID" value="NZ_FXWL01000001.1"/>
</dbReference>
<dbReference type="GO" id="GO:0009307">
    <property type="term" value="P:DNA restriction-modification system"/>
    <property type="evidence" value="ECO:0007669"/>
    <property type="project" value="UniProtKB-KW"/>
</dbReference>
<sequence length="451" mass="49330">MSFPAYSSYRDSGVEWLGDVPSHWDALKVKGFAQFSGGGTPNREKPEYWNGDIPWVSPKDMKQEVITSSEEQITVEGLASSATSKIEPGAVLLVVRSGILRHTIPVAINEVTVALNQDMKALQLNPSFCEPRFLFRWVQGLNDQLLLAWSKQGATVESIEHQYLAETLVPLPSLPEQTAITAFLDRETAKIDALVEQQRRLIELLKEKRQAVISHAVTKGLDPTVPMKDSGVEWLGEVPAHWAVKPLKYLAAFRSGGTPSKDNRDFWNGEVPWASAKDLKRDFLIDTVDHLTRTAIEQGAATLVPAGSVLVLVRGMMLARTFPVCEAGVPMTINQDLKALLPASGVNGSYLAWLLRGTATETLNRLDEAGHGTKALRMEAWVSMELPMPAEDEQGVIVAHLERAVGAIDALCDQATAATLLLQERRTALISAAVTGKIDVRNSDLERAEAA</sequence>
<evidence type="ECO:0000313" key="6">
    <source>
        <dbReference type="Proteomes" id="UP000194469"/>
    </source>
</evidence>
<dbReference type="GO" id="GO:0003677">
    <property type="term" value="F:DNA binding"/>
    <property type="evidence" value="ECO:0007669"/>
    <property type="project" value="UniProtKB-KW"/>
</dbReference>
<dbReference type="InterPro" id="IPR000055">
    <property type="entry name" value="Restrct_endonuc_typeI_TRD"/>
</dbReference>
<dbReference type="Proteomes" id="UP000194469">
    <property type="component" value="Unassembled WGS sequence"/>
</dbReference>
<keyword evidence="3" id="KW-0238">DNA-binding</keyword>
<protein>
    <submittedName>
        <fullName evidence="5">Type I restriction enzyme, S subunit</fullName>
    </submittedName>
</protein>
<proteinExistence type="inferred from homology"/>
<dbReference type="PANTHER" id="PTHR30408:SF12">
    <property type="entry name" value="TYPE I RESTRICTION ENZYME MJAVIII SPECIFICITY SUBUNIT"/>
    <property type="match status" value="1"/>
</dbReference>